<feature type="transmembrane region" description="Helical" evidence="6">
    <location>
        <begin position="175"/>
        <end position="196"/>
    </location>
</feature>
<feature type="transmembrane region" description="Helical" evidence="6">
    <location>
        <begin position="285"/>
        <end position="305"/>
    </location>
</feature>
<evidence type="ECO:0000259" key="7">
    <source>
        <dbReference type="Pfam" id="PF05425"/>
    </source>
</evidence>
<dbReference type="Pfam" id="PF05425">
    <property type="entry name" value="CopD"/>
    <property type="match status" value="1"/>
</dbReference>
<evidence type="ECO:0000313" key="8">
    <source>
        <dbReference type="EMBL" id="QXQ13973.1"/>
    </source>
</evidence>
<feature type="transmembrane region" description="Helical" evidence="6">
    <location>
        <begin position="245"/>
        <end position="264"/>
    </location>
</feature>
<comment type="subcellular location">
    <subcellularLocation>
        <location evidence="1">Cell membrane</location>
        <topology evidence="1">Multi-pass membrane protein</topology>
    </subcellularLocation>
</comment>
<dbReference type="PANTHER" id="PTHR34820">
    <property type="entry name" value="INNER MEMBRANE PROTEIN YEBZ"/>
    <property type="match status" value="1"/>
</dbReference>
<dbReference type="EMBL" id="CP079105">
    <property type="protein sequence ID" value="QXQ13973.1"/>
    <property type="molecule type" value="Genomic_DNA"/>
</dbReference>
<feature type="domain" description="Copper resistance protein D" evidence="7">
    <location>
        <begin position="203"/>
        <end position="302"/>
    </location>
</feature>
<feature type="transmembrane region" description="Helical" evidence="6">
    <location>
        <begin position="208"/>
        <end position="225"/>
    </location>
</feature>
<evidence type="ECO:0000256" key="4">
    <source>
        <dbReference type="ARBA" id="ARBA00022989"/>
    </source>
</evidence>
<evidence type="ECO:0000256" key="5">
    <source>
        <dbReference type="ARBA" id="ARBA00023136"/>
    </source>
</evidence>
<evidence type="ECO:0000256" key="1">
    <source>
        <dbReference type="ARBA" id="ARBA00004651"/>
    </source>
</evidence>
<dbReference type="Proteomes" id="UP000887023">
    <property type="component" value="Chromosome"/>
</dbReference>
<evidence type="ECO:0000313" key="9">
    <source>
        <dbReference type="Proteomes" id="UP000887023"/>
    </source>
</evidence>
<keyword evidence="9" id="KW-1185">Reference proteome</keyword>
<proteinExistence type="predicted"/>
<feature type="transmembrane region" description="Helical" evidence="6">
    <location>
        <begin position="74"/>
        <end position="97"/>
    </location>
</feature>
<keyword evidence="3 6" id="KW-0812">Transmembrane</keyword>
<dbReference type="InterPro" id="IPR008457">
    <property type="entry name" value="Cu-R_CopD_dom"/>
</dbReference>
<organism evidence="8 9">
    <name type="scientific">Skermania pinensis</name>
    <dbReference type="NCBI Taxonomy" id="39122"/>
    <lineage>
        <taxon>Bacteria</taxon>
        <taxon>Bacillati</taxon>
        <taxon>Actinomycetota</taxon>
        <taxon>Actinomycetes</taxon>
        <taxon>Mycobacteriales</taxon>
        <taxon>Gordoniaceae</taxon>
        <taxon>Skermania</taxon>
    </lineage>
</organism>
<evidence type="ECO:0000256" key="3">
    <source>
        <dbReference type="ARBA" id="ARBA00022692"/>
    </source>
</evidence>
<reference evidence="8" key="1">
    <citation type="submission" date="2021-07" db="EMBL/GenBank/DDBJ databases">
        <title>Candidatus Kaistella beijingensis sp. nov. isolated from a municipal wastewater treatment plant is involved in sludge foaming.</title>
        <authorList>
            <person name="Song Y."/>
            <person name="Liu S.-J."/>
        </authorList>
    </citation>
    <scope>NUCLEOTIDE SEQUENCE</scope>
    <source>
        <strain evidence="8">DSM 43998</strain>
    </source>
</reference>
<feature type="transmembrane region" description="Helical" evidence="6">
    <location>
        <begin position="33"/>
        <end position="53"/>
    </location>
</feature>
<feature type="transmembrane region" description="Helical" evidence="6">
    <location>
        <begin position="117"/>
        <end position="135"/>
    </location>
</feature>
<evidence type="ECO:0000256" key="2">
    <source>
        <dbReference type="ARBA" id="ARBA00022475"/>
    </source>
</evidence>
<keyword evidence="2" id="KW-1003">Cell membrane</keyword>
<feature type="transmembrane region" description="Helical" evidence="6">
    <location>
        <begin position="142"/>
        <end position="160"/>
    </location>
</feature>
<name>A0ABX8S806_9ACTN</name>
<sequence>MEPRRRLLLLVPTTVLGVALGSAIVGDQHPSAAAVLRGLALGAASLVLGLAVLPRLSDDPRGAAGTPRWVGSVAGWWTGIELAGLLLGAADAGAGRLDRLSLGDFVDYLTQVNSGRIGALTVTTAALITGLATVAYRRDRPLPADLVAALAGLAIIARPATGHLAQQSFGAVLDAVHALAAAIWVGGLAALALTVRTRGGWAAALPRYSAWAARCLLVVGGTGVLDAGLQLRTVTALFETDYGHLILAKAAGLLVLAGLGWWWRRSWVGPAATHRMPAAGSVRRATLEVAVSTVVFGLAAVLATAA</sequence>
<dbReference type="PANTHER" id="PTHR34820:SF4">
    <property type="entry name" value="INNER MEMBRANE PROTEIN YEBZ"/>
    <property type="match status" value="1"/>
</dbReference>
<dbReference type="InterPro" id="IPR032694">
    <property type="entry name" value="CopC/D"/>
</dbReference>
<gene>
    <name evidence="8" type="ORF">KV203_00405</name>
</gene>
<keyword evidence="4 6" id="KW-1133">Transmembrane helix</keyword>
<dbReference type="RefSeq" id="WP_066472037.1">
    <property type="nucleotide sequence ID" value="NZ_CBCRUZ010000006.1"/>
</dbReference>
<protein>
    <submittedName>
        <fullName evidence="8">CopD family protein</fullName>
    </submittedName>
</protein>
<accession>A0ABX8S806</accession>
<keyword evidence="5 6" id="KW-0472">Membrane</keyword>
<evidence type="ECO:0000256" key="6">
    <source>
        <dbReference type="SAM" id="Phobius"/>
    </source>
</evidence>